<dbReference type="EMBL" id="JAULSU010000006">
    <property type="protein sequence ID" value="KAK0614454.1"/>
    <property type="molecule type" value="Genomic_DNA"/>
</dbReference>
<evidence type="ECO:0000259" key="2">
    <source>
        <dbReference type="Pfam" id="PF24476"/>
    </source>
</evidence>
<comment type="caution">
    <text evidence="3">The sequence shown here is derived from an EMBL/GenBank/DDBJ whole genome shotgun (WGS) entry which is preliminary data.</text>
</comment>
<dbReference type="PANTHER" id="PTHR35186:SF4">
    <property type="entry name" value="PRION-INHIBITION AND PROPAGATION HELO DOMAIN-CONTAINING PROTEIN"/>
    <property type="match status" value="1"/>
</dbReference>
<evidence type="ECO:0000256" key="1">
    <source>
        <dbReference type="SAM" id="MobiDB-lite"/>
    </source>
</evidence>
<gene>
    <name evidence="3" type="ORF">B0T14DRAFT_570391</name>
</gene>
<organism evidence="3 4">
    <name type="scientific">Immersiella caudata</name>
    <dbReference type="NCBI Taxonomy" id="314043"/>
    <lineage>
        <taxon>Eukaryota</taxon>
        <taxon>Fungi</taxon>
        <taxon>Dikarya</taxon>
        <taxon>Ascomycota</taxon>
        <taxon>Pezizomycotina</taxon>
        <taxon>Sordariomycetes</taxon>
        <taxon>Sordariomycetidae</taxon>
        <taxon>Sordariales</taxon>
        <taxon>Lasiosphaeriaceae</taxon>
        <taxon>Immersiella</taxon>
    </lineage>
</organism>
<feature type="domain" description="DUF7580" evidence="2">
    <location>
        <begin position="399"/>
        <end position="635"/>
    </location>
</feature>
<dbReference type="Pfam" id="PF24476">
    <property type="entry name" value="DUF7580"/>
    <property type="match status" value="1"/>
</dbReference>
<evidence type="ECO:0000313" key="4">
    <source>
        <dbReference type="Proteomes" id="UP001175000"/>
    </source>
</evidence>
<accession>A0AA39WFI0</accession>
<dbReference type="InterPro" id="IPR056002">
    <property type="entry name" value="DUF7580"/>
</dbReference>
<dbReference type="AlphaFoldDB" id="A0AA39WFI0"/>
<proteinExistence type="predicted"/>
<protein>
    <recommendedName>
        <fullName evidence="2">DUF7580 domain-containing protein</fullName>
    </recommendedName>
</protein>
<evidence type="ECO:0000313" key="3">
    <source>
        <dbReference type="EMBL" id="KAK0614454.1"/>
    </source>
</evidence>
<reference evidence="3" key="1">
    <citation type="submission" date="2023-06" db="EMBL/GenBank/DDBJ databases">
        <title>Genome-scale phylogeny and comparative genomics of the fungal order Sordariales.</title>
        <authorList>
            <consortium name="Lawrence Berkeley National Laboratory"/>
            <person name="Hensen N."/>
            <person name="Bonometti L."/>
            <person name="Westerberg I."/>
            <person name="Brannstrom I.O."/>
            <person name="Guillou S."/>
            <person name="Cros-Aarteil S."/>
            <person name="Calhoun S."/>
            <person name="Haridas S."/>
            <person name="Kuo A."/>
            <person name="Mondo S."/>
            <person name="Pangilinan J."/>
            <person name="Riley R."/>
            <person name="Labutti K."/>
            <person name="Andreopoulos B."/>
            <person name="Lipzen A."/>
            <person name="Chen C."/>
            <person name="Yanf M."/>
            <person name="Daum C."/>
            <person name="Ng V."/>
            <person name="Clum A."/>
            <person name="Steindorff A."/>
            <person name="Ohm R."/>
            <person name="Martin F."/>
            <person name="Silar P."/>
            <person name="Natvig D."/>
            <person name="Lalanne C."/>
            <person name="Gautier V."/>
            <person name="Ament-Velasquez S.L."/>
            <person name="Kruys A."/>
            <person name="Hutchinson M.I."/>
            <person name="Powell A.J."/>
            <person name="Barry K."/>
            <person name="Miller A.N."/>
            <person name="Grigoriev I.V."/>
            <person name="Debuchy R."/>
            <person name="Gladieux P."/>
            <person name="Thoren M.H."/>
            <person name="Johannesson H."/>
        </authorList>
    </citation>
    <scope>NUCLEOTIDE SEQUENCE</scope>
    <source>
        <strain evidence="3">CBS 606.72</strain>
    </source>
</reference>
<dbReference type="InterPro" id="IPR038305">
    <property type="entry name" value="HeLo_sf"/>
</dbReference>
<feature type="region of interest" description="Disordered" evidence="1">
    <location>
        <begin position="340"/>
        <end position="376"/>
    </location>
</feature>
<keyword evidence="4" id="KW-1185">Reference proteome</keyword>
<dbReference type="PANTHER" id="PTHR35186">
    <property type="entry name" value="ANK_REP_REGION DOMAIN-CONTAINING PROTEIN"/>
    <property type="match status" value="1"/>
</dbReference>
<dbReference type="Gene3D" id="1.20.120.1020">
    <property type="entry name" value="Prion-inhibition and propagation, HeLo domain"/>
    <property type="match status" value="1"/>
</dbReference>
<name>A0AA39WFI0_9PEZI</name>
<dbReference type="Proteomes" id="UP001175000">
    <property type="component" value="Unassembled WGS sequence"/>
</dbReference>
<sequence length="640" mass="71216">MSGFEIAGIVLGAFPVAISALQGYRRAAEMIDCWHEIRREHSKCSHEIQFHQLRYTCTVKRLLLPLVVDDDTIARLVADPRGEFWKAPFIADALEKRLQDSYTLYFETITEIRRTIDELNEELIRNMELFTDAQATANRVSSSRSSTPPPSESKPTSASRFRQRFKKPLELQNRFKKALKTGAESAQLRGQEFASRARFIMRETDRTRIFGELHLGNDRLEKLLQMNDHLSALQTARQKATANATASATALVDFWRHADRLYTTLSRSWGCSCVHSHCARLALEHRTNSEKEFRLLVSYGPAIPTAVTGSSGKWKLCSLKIKAQSAEKLQPVERVREALPPASIPSSDPQHRTAVPSKPALRGGNRSRPDQKQRAQGQLVPIITVTLALPNGRLPDIDNEGRIPDLCSRLSHLDTSSTESTGFLDATDTRYYVYPEQSMVPGTSGPVATLAQFLSQNPPARLSRKQRYNVALDIASSFVQLMATPWIDRSLNKGAIEFCQKAGGAQLGPPLVARRFEPQEKEEQEDLATQPGGINTAAINALGVLLLELCFGRPIERHAFRESLGGGVANANPEVAATFDLMAALQWQAEVIGEAGSDYSEAVEWCLRGCHMAASDTSSSWRKEMLQKVVIPLERCNSCF</sequence>
<feature type="region of interest" description="Disordered" evidence="1">
    <location>
        <begin position="135"/>
        <end position="163"/>
    </location>
</feature>